<feature type="transmembrane region" description="Helical" evidence="1">
    <location>
        <begin position="212"/>
        <end position="240"/>
    </location>
</feature>
<dbReference type="InterPro" id="IPR018692">
    <property type="entry name" value="DUF2189"/>
</dbReference>
<keyword evidence="3" id="KW-1185">Reference proteome</keyword>
<dbReference type="AlphaFoldDB" id="A0A080M7H1"/>
<proteinExistence type="predicted"/>
<feature type="transmembrane region" description="Helical" evidence="1">
    <location>
        <begin position="44"/>
        <end position="62"/>
    </location>
</feature>
<protein>
    <submittedName>
        <fullName evidence="2">Integral membrane protein</fullName>
    </submittedName>
</protein>
<feature type="transmembrane region" description="Helical" evidence="1">
    <location>
        <begin position="119"/>
        <end position="145"/>
    </location>
</feature>
<accession>A0A080M7H1</accession>
<evidence type="ECO:0000256" key="1">
    <source>
        <dbReference type="SAM" id="Phobius"/>
    </source>
</evidence>
<feature type="transmembrane region" description="Helical" evidence="1">
    <location>
        <begin position="165"/>
        <end position="191"/>
    </location>
</feature>
<comment type="caution">
    <text evidence="2">The sequence shown here is derived from an EMBL/GenBank/DDBJ whole genome shotgun (WGS) entry which is preliminary data.</text>
</comment>
<feature type="transmembrane region" description="Helical" evidence="1">
    <location>
        <begin position="68"/>
        <end position="87"/>
    </location>
</feature>
<keyword evidence="1" id="KW-1133">Transmembrane helix</keyword>
<keyword evidence="1" id="KW-0812">Transmembrane</keyword>
<dbReference type="STRING" id="1453999.AW06_001636"/>
<reference evidence="2" key="1">
    <citation type="submission" date="2014-02" db="EMBL/GenBank/DDBJ databases">
        <title>Expanding our view of genomic diversity in Candidatus Accumulibacter clades.</title>
        <authorList>
            <person name="Skennerton C.T."/>
            <person name="Barr J.J."/>
            <person name="Slater F.R."/>
            <person name="Bond P.L."/>
            <person name="Tyson G.W."/>
        </authorList>
    </citation>
    <scope>NUCLEOTIDE SEQUENCE [LARGE SCALE GENOMIC DNA]</scope>
</reference>
<dbReference type="RefSeq" id="WP_273704456.1">
    <property type="nucleotide sequence ID" value="NZ_JDST02000031.1"/>
</dbReference>
<dbReference type="Pfam" id="PF09955">
    <property type="entry name" value="DUF2189"/>
    <property type="match status" value="1"/>
</dbReference>
<sequence>MYLEPSPPDCSHILPQVRSVSVGRPFAWLEAGWADLCANPIASLAYGLLFAIAGDVITIFAWHKGQLFIIATSGFFLVGPFLAGGLYEISRRRAAGQTSTFFSSFAGGRRNAPELAMMGLLLTMIGLTWERITTWLFALLAPTITPDLLELLAEIHLSADHRDLLLIWIMIGGALALFVFSITVVSVPMLLDRQLPCGIAIRTSLRSVDANLLLMILWGTIVVILTGLGFLTLFFGLIVFMPLLGHASWHAYRDLVEY</sequence>
<dbReference type="Proteomes" id="UP000021315">
    <property type="component" value="Unassembled WGS sequence"/>
</dbReference>
<evidence type="ECO:0000313" key="2">
    <source>
        <dbReference type="EMBL" id="KFB77222.1"/>
    </source>
</evidence>
<evidence type="ECO:0000313" key="3">
    <source>
        <dbReference type="Proteomes" id="UP000021315"/>
    </source>
</evidence>
<keyword evidence="1" id="KW-0472">Membrane</keyword>
<dbReference type="EMBL" id="JDST02000031">
    <property type="protein sequence ID" value="KFB77222.1"/>
    <property type="molecule type" value="Genomic_DNA"/>
</dbReference>
<gene>
    <name evidence="2" type="ORF">AW06_001636</name>
</gene>
<name>A0A080M7H1_9PROT</name>
<organism evidence="2 3">
    <name type="scientific">Candidatus Accumulibacter cognatus</name>
    <dbReference type="NCBI Taxonomy" id="2954383"/>
    <lineage>
        <taxon>Bacteria</taxon>
        <taxon>Pseudomonadati</taxon>
        <taxon>Pseudomonadota</taxon>
        <taxon>Betaproteobacteria</taxon>
        <taxon>Candidatus Accumulibacter</taxon>
    </lineage>
</organism>